<feature type="coiled-coil region" evidence="6">
    <location>
        <begin position="219"/>
        <end position="295"/>
    </location>
</feature>
<dbReference type="InterPro" id="IPR046347">
    <property type="entry name" value="bZIP_sf"/>
</dbReference>
<organism evidence="9 10">
    <name type="scientific">Zingiber officinale</name>
    <name type="common">Ginger</name>
    <name type="synonym">Amomum zingiber</name>
    <dbReference type="NCBI Taxonomy" id="94328"/>
    <lineage>
        <taxon>Eukaryota</taxon>
        <taxon>Viridiplantae</taxon>
        <taxon>Streptophyta</taxon>
        <taxon>Embryophyta</taxon>
        <taxon>Tracheophyta</taxon>
        <taxon>Spermatophyta</taxon>
        <taxon>Magnoliopsida</taxon>
        <taxon>Liliopsida</taxon>
        <taxon>Zingiberales</taxon>
        <taxon>Zingiberaceae</taxon>
        <taxon>Zingiber</taxon>
    </lineage>
</organism>
<protein>
    <recommendedName>
        <fullName evidence="8">BZIP domain-containing protein</fullName>
    </recommendedName>
</protein>
<feature type="domain" description="BZIP" evidence="8">
    <location>
        <begin position="195"/>
        <end position="256"/>
    </location>
</feature>
<keyword evidence="3" id="KW-0238">DNA-binding</keyword>
<dbReference type="PANTHER" id="PTHR13690">
    <property type="entry name" value="TRANSCRIPTION FACTOR POSF21-RELATED"/>
    <property type="match status" value="1"/>
</dbReference>
<dbReference type="SUPFAM" id="SSF57959">
    <property type="entry name" value="Leucine zipper domain"/>
    <property type="match status" value="1"/>
</dbReference>
<gene>
    <name evidence="9" type="ORF">ZIOFF_026927</name>
</gene>
<dbReference type="CDD" id="cd14703">
    <property type="entry name" value="bZIP_plant_RF2"/>
    <property type="match status" value="1"/>
</dbReference>
<evidence type="ECO:0000256" key="2">
    <source>
        <dbReference type="ARBA" id="ARBA00023015"/>
    </source>
</evidence>
<accession>A0A8J5GZH4</accession>
<dbReference type="AlphaFoldDB" id="A0A8J5GZH4"/>
<evidence type="ECO:0000259" key="8">
    <source>
        <dbReference type="SMART" id="SM00338"/>
    </source>
</evidence>
<evidence type="ECO:0000256" key="3">
    <source>
        <dbReference type="ARBA" id="ARBA00023125"/>
    </source>
</evidence>
<evidence type="ECO:0000256" key="5">
    <source>
        <dbReference type="ARBA" id="ARBA00023242"/>
    </source>
</evidence>
<dbReference type="PANTHER" id="PTHR13690:SF86">
    <property type="entry name" value="TRANSCRIPTION FACTOR VIP1"/>
    <property type="match status" value="1"/>
</dbReference>
<evidence type="ECO:0000256" key="7">
    <source>
        <dbReference type="SAM" id="MobiDB-lite"/>
    </source>
</evidence>
<evidence type="ECO:0000256" key="1">
    <source>
        <dbReference type="ARBA" id="ARBA00004123"/>
    </source>
</evidence>
<keyword evidence="4" id="KW-0804">Transcription</keyword>
<proteinExistence type="predicted"/>
<keyword evidence="10" id="KW-1185">Reference proteome</keyword>
<name>A0A8J5GZH4_ZINOF</name>
<evidence type="ECO:0000256" key="6">
    <source>
        <dbReference type="SAM" id="Coils"/>
    </source>
</evidence>
<feature type="region of interest" description="Disordered" evidence="7">
    <location>
        <begin position="68"/>
        <end position="99"/>
    </location>
</feature>
<feature type="region of interest" description="Disordered" evidence="7">
    <location>
        <begin position="1"/>
        <end position="36"/>
    </location>
</feature>
<dbReference type="InterPro" id="IPR004827">
    <property type="entry name" value="bZIP"/>
</dbReference>
<dbReference type="EMBL" id="JACMSC010000007">
    <property type="protein sequence ID" value="KAG6516462.1"/>
    <property type="molecule type" value="Genomic_DNA"/>
</dbReference>
<comment type="subcellular location">
    <subcellularLocation>
        <location evidence="1">Nucleus</location>
    </subcellularLocation>
</comment>
<evidence type="ECO:0000313" key="10">
    <source>
        <dbReference type="Proteomes" id="UP000734854"/>
    </source>
</evidence>
<reference evidence="9 10" key="1">
    <citation type="submission" date="2020-08" db="EMBL/GenBank/DDBJ databases">
        <title>Plant Genome Project.</title>
        <authorList>
            <person name="Zhang R.-G."/>
        </authorList>
    </citation>
    <scope>NUCLEOTIDE SEQUENCE [LARGE SCALE GENOMIC DNA]</scope>
    <source>
        <tissue evidence="9">Rhizome</tissue>
    </source>
</reference>
<keyword evidence="5" id="KW-0539">Nucleus</keyword>
<feature type="compositionally biased region" description="Low complexity" evidence="7">
    <location>
        <begin position="68"/>
        <end position="83"/>
    </location>
</feature>
<sequence length="356" mass="39008">MESASLQPPTHPRFGEIPLPNHPRGGGGGGGGFHRRAHSETFISLHDGLLLDSEPDFEIPDIDFSSFSDDTVSADSGAPLAARPDPPAATEARQRQVPGVHFRSLSVDTSFFEGMSFQEPASGGIGAPGSEKRGHHRRSGSMDGATSAFQGESALPFPDFAKKAMPSDKLAELALIDPKRAKRPCRAGDSVLSLINIEGMILANRRSAARSKERKIHYTTELEQKIQALQIDATTLSAQLTHFQRDSTSLTAENRELKLRLQAMEQQSKLREALNEALREEVQRLKNQIGEVPNANGNHFRTNSLRSMANYPAHREELPRQNTHLSQHIYSSQAAQVPSNGQQLSDQSLIDLVDLM</sequence>
<evidence type="ECO:0000256" key="4">
    <source>
        <dbReference type="ARBA" id="ARBA00023163"/>
    </source>
</evidence>
<feature type="region of interest" description="Disordered" evidence="7">
    <location>
        <begin position="117"/>
        <end position="149"/>
    </location>
</feature>
<dbReference type="Proteomes" id="UP000734854">
    <property type="component" value="Unassembled WGS sequence"/>
</dbReference>
<dbReference type="SMART" id="SM00338">
    <property type="entry name" value="BRLZ"/>
    <property type="match status" value="1"/>
</dbReference>
<dbReference type="GO" id="GO:0003700">
    <property type="term" value="F:DNA-binding transcription factor activity"/>
    <property type="evidence" value="ECO:0007669"/>
    <property type="project" value="InterPro"/>
</dbReference>
<dbReference type="GO" id="GO:0003677">
    <property type="term" value="F:DNA binding"/>
    <property type="evidence" value="ECO:0007669"/>
    <property type="project" value="UniProtKB-KW"/>
</dbReference>
<dbReference type="InterPro" id="IPR044759">
    <property type="entry name" value="bZIP_RF2"/>
</dbReference>
<dbReference type="Gene3D" id="1.20.5.170">
    <property type="match status" value="1"/>
</dbReference>
<keyword evidence="6" id="KW-0175">Coiled coil</keyword>
<evidence type="ECO:0000313" key="9">
    <source>
        <dbReference type="EMBL" id="KAG6516462.1"/>
    </source>
</evidence>
<dbReference type="GO" id="GO:0005634">
    <property type="term" value="C:nucleus"/>
    <property type="evidence" value="ECO:0007669"/>
    <property type="project" value="UniProtKB-SubCell"/>
</dbReference>
<comment type="caution">
    <text evidence="9">The sequence shown here is derived from an EMBL/GenBank/DDBJ whole genome shotgun (WGS) entry which is preliminary data.</text>
</comment>
<keyword evidence="2" id="KW-0805">Transcription regulation</keyword>